<evidence type="ECO:0000313" key="3">
    <source>
        <dbReference type="Proteomes" id="UP001420932"/>
    </source>
</evidence>
<dbReference type="SUPFAM" id="SSF55961">
    <property type="entry name" value="Bet v1-like"/>
    <property type="match status" value="1"/>
</dbReference>
<dbReference type="EMBL" id="JBBNAF010000009">
    <property type="protein sequence ID" value="KAK9115272.1"/>
    <property type="molecule type" value="Genomic_DNA"/>
</dbReference>
<dbReference type="Pfam" id="PF00407">
    <property type="entry name" value="Bet_v_1"/>
    <property type="match status" value="1"/>
</dbReference>
<dbReference type="InterPro" id="IPR000916">
    <property type="entry name" value="Bet_v_I/MLP"/>
</dbReference>
<name>A0AAP0IH55_9MAGN</name>
<dbReference type="SMART" id="SM01037">
    <property type="entry name" value="Bet_v_1"/>
    <property type="match status" value="1"/>
</dbReference>
<dbReference type="CDD" id="cd07816">
    <property type="entry name" value="Bet_v1-like"/>
    <property type="match status" value="1"/>
</dbReference>
<feature type="domain" description="Bet v I/Major latex protein" evidence="1">
    <location>
        <begin position="2"/>
        <end position="153"/>
    </location>
</feature>
<dbReference type="GO" id="GO:0006952">
    <property type="term" value="P:defense response"/>
    <property type="evidence" value="ECO:0007669"/>
    <property type="project" value="InterPro"/>
</dbReference>
<proteinExistence type="predicted"/>
<dbReference type="Proteomes" id="UP001420932">
    <property type="component" value="Unassembled WGS sequence"/>
</dbReference>
<comment type="caution">
    <text evidence="2">The sequence shown here is derived from an EMBL/GenBank/DDBJ whole genome shotgun (WGS) entry which is preliminary data.</text>
</comment>
<sequence length="175" mass="20022">MAQIHRLQVETEVKSSAAKFYNMVRNNMAELTKAFPECYKSIEFVEGNGRTVGSVMLWKYVVVSPKVLTTKEKIEEIDDKRRSITYKVIEGEIMDIYRSFSMKIQVSEKDGGGSLVKWFVEFDKANEAVPSPNHFMNLLDMASKKLDAYLLSKHERTMEATVVQIQSIMILAMPV</sequence>
<organism evidence="2 3">
    <name type="scientific">Stephania yunnanensis</name>
    <dbReference type="NCBI Taxonomy" id="152371"/>
    <lineage>
        <taxon>Eukaryota</taxon>
        <taxon>Viridiplantae</taxon>
        <taxon>Streptophyta</taxon>
        <taxon>Embryophyta</taxon>
        <taxon>Tracheophyta</taxon>
        <taxon>Spermatophyta</taxon>
        <taxon>Magnoliopsida</taxon>
        <taxon>Ranunculales</taxon>
        <taxon>Menispermaceae</taxon>
        <taxon>Menispermoideae</taxon>
        <taxon>Cissampelideae</taxon>
        <taxon>Stephania</taxon>
    </lineage>
</organism>
<dbReference type="InterPro" id="IPR023393">
    <property type="entry name" value="START-like_dom_sf"/>
</dbReference>
<dbReference type="Gene3D" id="3.30.530.20">
    <property type="match status" value="1"/>
</dbReference>
<dbReference type="InterPro" id="IPR051761">
    <property type="entry name" value="MLP-like_ligand-binding"/>
</dbReference>
<protein>
    <recommendedName>
        <fullName evidence="1">Bet v I/Major latex protein domain-containing protein</fullName>
    </recommendedName>
</protein>
<reference evidence="2 3" key="1">
    <citation type="submission" date="2024-01" db="EMBL/GenBank/DDBJ databases">
        <title>Genome assemblies of Stephania.</title>
        <authorList>
            <person name="Yang L."/>
        </authorList>
    </citation>
    <scope>NUCLEOTIDE SEQUENCE [LARGE SCALE GENOMIC DNA]</scope>
    <source>
        <strain evidence="2">YNDBR</strain>
        <tissue evidence="2">Leaf</tissue>
    </source>
</reference>
<evidence type="ECO:0000259" key="1">
    <source>
        <dbReference type="SMART" id="SM01037"/>
    </source>
</evidence>
<evidence type="ECO:0000313" key="2">
    <source>
        <dbReference type="EMBL" id="KAK9115272.1"/>
    </source>
</evidence>
<dbReference type="PANTHER" id="PTHR31907">
    <property type="entry name" value="MLP-LIKE PROTEIN 423"/>
    <property type="match status" value="1"/>
</dbReference>
<keyword evidence="3" id="KW-1185">Reference proteome</keyword>
<gene>
    <name evidence="2" type="ORF">Syun_022069</name>
</gene>
<accession>A0AAP0IH55</accession>
<dbReference type="AlphaFoldDB" id="A0AAP0IH55"/>